<comment type="caution">
    <text evidence="2">The sequence shown here is derived from an EMBL/GenBank/DDBJ whole genome shotgun (WGS) entry which is preliminary data.</text>
</comment>
<gene>
    <name evidence="2" type="ORF">PoB_006052700</name>
</gene>
<dbReference type="AlphaFoldDB" id="A0AAV4CQ57"/>
<sequence length="598" mass="63871">MPATPSERITHESSPYAQTVSSATALADHISDKPACDLNLTVSFLGCPSSSTSIRLPTSGNCEFQAPHNESGTPIQQDLALLTNESQLFNDSMGKDVPWQQGQEQNNNWCPGSLHHNVNATFGWRDECSGDVEVDDRESETNTLETLFNAYGYKGCNNSMSSDASDDSLHDTGNEKASAKNAYFTCLFSGREGSRKGNSRSSKTTHTTKAPFVSAGTLSQQAEPLEDPGPRVKKATATFSGCGRALLSRVQRSPKRNNSPAERRKGINPHGCSAPVPFVPNPVQGSVRFTNINRASSESPARRDELKVPDKGGKYRSPPARDSLENATACKFGKASKTDKSHTTSSRPNVAASPSLSHGTLAHRSSMSLPPAPSLAESDLRDHQPQRAKTPVLSAETLGTQCHLILPEKSWPNRASHGDFQQKAPKKMLEMSRLRCPQPKKLAPTPTSGAINVATPIPDAPSLKASPSQVESEEEVLTSSRSVITGSTSSRPRSSRRHPVLDKMFRHVLASLVMESGPPSSACLASVLEQVQSQTKASSASATDTITSPSNHGRFGGSGSYDLDNTSKAVTSSASTPLPCTLTKVNEDANCPPAQQAK</sequence>
<evidence type="ECO:0000313" key="2">
    <source>
        <dbReference type="EMBL" id="GFO34022.1"/>
    </source>
</evidence>
<feature type="compositionally biased region" description="Low complexity" evidence="1">
    <location>
        <begin position="478"/>
        <end position="492"/>
    </location>
</feature>
<protein>
    <submittedName>
        <fullName evidence="2">Uncharacterized protein</fullName>
    </submittedName>
</protein>
<feature type="compositionally biased region" description="Polar residues" evidence="1">
    <location>
        <begin position="343"/>
        <end position="358"/>
    </location>
</feature>
<feature type="compositionally biased region" description="Low complexity" evidence="1">
    <location>
        <begin position="537"/>
        <end position="550"/>
    </location>
</feature>
<feature type="region of interest" description="Disordered" evidence="1">
    <location>
        <begin position="458"/>
        <end position="499"/>
    </location>
</feature>
<evidence type="ECO:0000313" key="3">
    <source>
        <dbReference type="Proteomes" id="UP000735302"/>
    </source>
</evidence>
<feature type="region of interest" description="Disordered" evidence="1">
    <location>
        <begin position="192"/>
        <end position="233"/>
    </location>
</feature>
<feature type="compositionally biased region" description="Polar residues" evidence="1">
    <location>
        <begin position="283"/>
        <end position="299"/>
    </location>
</feature>
<name>A0AAV4CQ57_9GAST</name>
<dbReference type="EMBL" id="BLXT01006863">
    <property type="protein sequence ID" value="GFO34022.1"/>
    <property type="molecule type" value="Genomic_DNA"/>
</dbReference>
<feature type="region of interest" description="Disordered" evidence="1">
    <location>
        <begin position="248"/>
        <end position="391"/>
    </location>
</feature>
<evidence type="ECO:0000256" key="1">
    <source>
        <dbReference type="SAM" id="MobiDB-lite"/>
    </source>
</evidence>
<accession>A0AAV4CQ57</accession>
<feature type="compositionally biased region" description="Polar residues" evidence="1">
    <location>
        <begin position="563"/>
        <end position="578"/>
    </location>
</feature>
<organism evidence="2 3">
    <name type="scientific">Plakobranchus ocellatus</name>
    <dbReference type="NCBI Taxonomy" id="259542"/>
    <lineage>
        <taxon>Eukaryota</taxon>
        <taxon>Metazoa</taxon>
        <taxon>Spiralia</taxon>
        <taxon>Lophotrochozoa</taxon>
        <taxon>Mollusca</taxon>
        <taxon>Gastropoda</taxon>
        <taxon>Heterobranchia</taxon>
        <taxon>Euthyneura</taxon>
        <taxon>Panpulmonata</taxon>
        <taxon>Sacoglossa</taxon>
        <taxon>Placobranchoidea</taxon>
        <taxon>Plakobranchidae</taxon>
        <taxon>Plakobranchus</taxon>
    </lineage>
</organism>
<dbReference type="Proteomes" id="UP000735302">
    <property type="component" value="Unassembled WGS sequence"/>
</dbReference>
<keyword evidence="3" id="KW-1185">Reference proteome</keyword>
<feature type="compositionally biased region" description="Polar residues" evidence="1">
    <location>
        <begin position="199"/>
        <end position="208"/>
    </location>
</feature>
<feature type="region of interest" description="Disordered" evidence="1">
    <location>
        <begin position="537"/>
        <end position="598"/>
    </location>
</feature>
<feature type="compositionally biased region" description="Low complexity" evidence="1">
    <location>
        <begin position="365"/>
        <end position="377"/>
    </location>
</feature>
<proteinExistence type="predicted"/>
<feature type="compositionally biased region" description="Basic and acidic residues" evidence="1">
    <location>
        <begin position="300"/>
        <end position="313"/>
    </location>
</feature>
<reference evidence="2 3" key="1">
    <citation type="journal article" date="2021" name="Elife">
        <title>Chloroplast acquisition without the gene transfer in kleptoplastic sea slugs, Plakobranchus ocellatus.</title>
        <authorList>
            <person name="Maeda T."/>
            <person name="Takahashi S."/>
            <person name="Yoshida T."/>
            <person name="Shimamura S."/>
            <person name="Takaki Y."/>
            <person name="Nagai Y."/>
            <person name="Toyoda A."/>
            <person name="Suzuki Y."/>
            <person name="Arimoto A."/>
            <person name="Ishii H."/>
            <person name="Satoh N."/>
            <person name="Nishiyama T."/>
            <person name="Hasebe M."/>
            <person name="Maruyama T."/>
            <person name="Minagawa J."/>
            <person name="Obokata J."/>
            <person name="Shigenobu S."/>
        </authorList>
    </citation>
    <scope>NUCLEOTIDE SEQUENCE [LARGE SCALE GENOMIC DNA]</scope>
</reference>